<dbReference type="EMBL" id="SSXH01000379">
    <property type="protein sequence ID" value="THJ72234.1"/>
    <property type="molecule type" value="Genomic_DNA"/>
</dbReference>
<dbReference type="InterPro" id="IPR050272">
    <property type="entry name" value="Isochorismatase-like_hydrls"/>
</dbReference>
<evidence type="ECO:0000313" key="3">
    <source>
        <dbReference type="EMBL" id="THJ72234.1"/>
    </source>
</evidence>
<protein>
    <submittedName>
        <fullName evidence="3">Cysteine hydrolase</fullName>
    </submittedName>
</protein>
<organism evidence="3 4">
    <name type="scientific">Candidatus Frankia alpina</name>
    <dbReference type="NCBI Taxonomy" id="2699483"/>
    <lineage>
        <taxon>Bacteria</taxon>
        <taxon>Bacillati</taxon>
        <taxon>Actinomycetota</taxon>
        <taxon>Actinomycetes</taxon>
        <taxon>Frankiales</taxon>
        <taxon>Frankiaceae</taxon>
        <taxon>Frankia</taxon>
    </lineage>
</organism>
<proteinExistence type="predicted"/>
<dbReference type="RefSeq" id="WP_136448651.1">
    <property type="nucleotide sequence ID" value="NZ_SSXH01000379.1"/>
</dbReference>
<sequence length="91" mass="9948">PREQGLTGFFATGLDQYLRNTKVTTLIVTGVSLNIAVLGTAIEAMNLGYKVVVPPDCIAGDPYEYAEHVVRYTMRNIAFVVPSTTITAAWR</sequence>
<keyword evidence="1 3" id="KW-0378">Hydrolase</keyword>
<dbReference type="AlphaFoldDB" id="A0A4S5EJH6"/>
<keyword evidence="4" id="KW-1185">Reference proteome</keyword>
<evidence type="ECO:0000256" key="1">
    <source>
        <dbReference type="ARBA" id="ARBA00022801"/>
    </source>
</evidence>
<dbReference type="InterPro" id="IPR000868">
    <property type="entry name" value="Isochorismatase-like_dom"/>
</dbReference>
<dbReference type="OrthoDB" id="3209829at2"/>
<dbReference type="PANTHER" id="PTHR43540:SF6">
    <property type="entry name" value="ISOCHORISMATASE-LIKE DOMAIN-CONTAINING PROTEIN"/>
    <property type="match status" value="1"/>
</dbReference>
<dbReference type="GO" id="GO:0016787">
    <property type="term" value="F:hydrolase activity"/>
    <property type="evidence" value="ECO:0007669"/>
    <property type="project" value="UniProtKB-KW"/>
</dbReference>
<reference evidence="3 4" key="1">
    <citation type="submission" date="2019-04" db="EMBL/GenBank/DDBJ databases">
        <title>Draft genome sequences for three unisolated Alnus-infective Frankia Sp+ strains, AgTrS, AiOr and AvVan, the first sequenced Frankia strains able to sporulate in-planta.</title>
        <authorList>
            <person name="Bethencourt L."/>
            <person name="Vautrin F."/>
            <person name="Taib N."/>
            <person name="Dubost A."/>
            <person name="Castro-Garcia L."/>
            <person name="Imbaud O."/>
            <person name="Abrouk D."/>
            <person name="Fournier P."/>
            <person name="Briolay J."/>
            <person name="Nguyen A."/>
            <person name="Normand P."/>
            <person name="Fernandez M.P."/>
            <person name="Brochier-Armanet C."/>
            <person name="Herrera-Belaroussi A."/>
        </authorList>
    </citation>
    <scope>NUCLEOTIDE SEQUENCE [LARGE SCALE GENOMIC DNA]</scope>
    <source>
        <strain evidence="3 4">AvVan</strain>
    </source>
</reference>
<dbReference type="Proteomes" id="UP000305282">
    <property type="component" value="Unassembled WGS sequence"/>
</dbReference>
<comment type="caution">
    <text evidence="3">The sequence shown here is derived from an EMBL/GenBank/DDBJ whole genome shotgun (WGS) entry which is preliminary data.</text>
</comment>
<dbReference type="InterPro" id="IPR036380">
    <property type="entry name" value="Isochorismatase-like_sf"/>
</dbReference>
<evidence type="ECO:0000313" key="4">
    <source>
        <dbReference type="Proteomes" id="UP000305282"/>
    </source>
</evidence>
<name>A0A4S5EJH6_9ACTN</name>
<feature type="non-terminal residue" evidence="3">
    <location>
        <position position="1"/>
    </location>
</feature>
<gene>
    <name evidence="3" type="ORF">E7Y31_14850</name>
</gene>
<dbReference type="SUPFAM" id="SSF52499">
    <property type="entry name" value="Isochorismatase-like hydrolases"/>
    <property type="match status" value="1"/>
</dbReference>
<feature type="domain" description="Isochorismatase-like" evidence="2">
    <location>
        <begin position="5"/>
        <end position="74"/>
    </location>
</feature>
<accession>A0A4S5EJH6</accession>
<dbReference type="Pfam" id="PF00857">
    <property type="entry name" value="Isochorismatase"/>
    <property type="match status" value="1"/>
</dbReference>
<dbReference type="PANTHER" id="PTHR43540">
    <property type="entry name" value="PEROXYUREIDOACRYLATE/UREIDOACRYLATE AMIDOHYDROLASE-RELATED"/>
    <property type="match status" value="1"/>
</dbReference>
<evidence type="ECO:0000259" key="2">
    <source>
        <dbReference type="Pfam" id="PF00857"/>
    </source>
</evidence>
<dbReference type="Gene3D" id="3.40.50.850">
    <property type="entry name" value="Isochorismatase-like"/>
    <property type="match status" value="1"/>
</dbReference>